<dbReference type="FunFam" id="3.40.50.300:FF:000284">
    <property type="entry name" value="probable ATP-dependent RNA helicase YTHDC2"/>
    <property type="match status" value="1"/>
</dbReference>
<evidence type="ECO:0000256" key="10">
    <source>
        <dbReference type="PROSITE-ProRule" id="PRU00266"/>
    </source>
</evidence>
<feature type="region of interest" description="Disordered" evidence="11">
    <location>
        <begin position="598"/>
        <end position="641"/>
    </location>
</feature>
<name>A0A8D8UIF3_9HEMI</name>
<dbReference type="InterPro" id="IPR002464">
    <property type="entry name" value="DNA/RNA_helicase_DEAH_CS"/>
</dbReference>
<dbReference type="InterPro" id="IPR001650">
    <property type="entry name" value="Helicase_C-like"/>
</dbReference>
<feature type="domain" description="DRBM" evidence="12">
    <location>
        <begin position="187"/>
        <end position="260"/>
    </location>
</feature>
<dbReference type="GO" id="GO:0005730">
    <property type="term" value="C:nucleolus"/>
    <property type="evidence" value="ECO:0007669"/>
    <property type="project" value="TreeGrafter"/>
</dbReference>
<keyword evidence="5" id="KW-0547">Nucleotide-binding</keyword>
<dbReference type="GO" id="GO:0003724">
    <property type="term" value="F:RNA helicase activity"/>
    <property type="evidence" value="ECO:0007669"/>
    <property type="project" value="UniProtKB-EC"/>
</dbReference>
<evidence type="ECO:0000256" key="1">
    <source>
        <dbReference type="ARBA" id="ARBA00004123"/>
    </source>
</evidence>
<dbReference type="CDD" id="cd18791">
    <property type="entry name" value="SF2_C_RHA"/>
    <property type="match status" value="1"/>
</dbReference>
<proteinExistence type="inferred from homology"/>
<evidence type="ECO:0000256" key="2">
    <source>
        <dbReference type="ARBA" id="ARBA00008792"/>
    </source>
</evidence>
<dbReference type="GO" id="GO:0043138">
    <property type="term" value="F:3'-5' DNA helicase activity"/>
    <property type="evidence" value="ECO:0007669"/>
    <property type="project" value="TreeGrafter"/>
</dbReference>
<keyword evidence="10" id="KW-0694">RNA-binding</keyword>
<comment type="similarity">
    <text evidence="2">Belongs to the DEAD box helicase family. DEAH subfamily.</text>
</comment>
<dbReference type="PANTHER" id="PTHR18934:SF119">
    <property type="entry name" value="ATP-DEPENDENT RNA HELICASE A"/>
    <property type="match status" value="1"/>
</dbReference>
<comment type="subcellular location">
    <subcellularLocation>
        <location evidence="1">Nucleus</location>
    </subcellularLocation>
</comment>
<dbReference type="Pfam" id="PF00270">
    <property type="entry name" value="DEAD"/>
    <property type="match status" value="1"/>
</dbReference>
<evidence type="ECO:0000256" key="6">
    <source>
        <dbReference type="ARBA" id="ARBA00022801"/>
    </source>
</evidence>
<keyword evidence="4" id="KW-0677">Repeat</keyword>
<dbReference type="InterPro" id="IPR014720">
    <property type="entry name" value="dsRBD_dom"/>
</dbReference>
<dbReference type="InterPro" id="IPR011545">
    <property type="entry name" value="DEAD/DEAH_box_helicase_dom"/>
</dbReference>
<feature type="region of interest" description="Disordered" evidence="11">
    <location>
        <begin position="1172"/>
        <end position="1193"/>
    </location>
</feature>
<dbReference type="SMART" id="SM00487">
    <property type="entry name" value="DEXDc"/>
    <property type="match status" value="1"/>
</dbReference>
<dbReference type="EMBL" id="HBUF01344435">
    <property type="protein sequence ID" value="CAG6707717.1"/>
    <property type="molecule type" value="Transcribed_RNA"/>
</dbReference>
<evidence type="ECO:0000256" key="9">
    <source>
        <dbReference type="ARBA" id="ARBA00023242"/>
    </source>
</evidence>
<dbReference type="GO" id="GO:0045944">
    <property type="term" value="P:positive regulation of transcription by RNA polymerase II"/>
    <property type="evidence" value="ECO:0007669"/>
    <property type="project" value="TreeGrafter"/>
</dbReference>
<dbReference type="Gene3D" id="3.30.160.20">
    <property type="match status" value="2"/>
</dbReference>
<keyword evidence="9" id="KW-0539">Nucleus</keyword>
<dbReference type="Pfam" id="PF00271">
    <property type="entry name" value="Helicase_C"/>
    <property type="match status" value="1"/>
</dbReference>
<organism evidence="15">
    <name type="scientific">Cacopsylla melanoneura</name>
    <dbReference type="NCBI Taxonomy" id="428564"/>
    <lineage>
        <taxon>Eukaryota</taxon>
        <taxon>Metazoa</taxon>
        <taxon>Ecdysozoa</taxon>
        <taxon>Arthropoda</taxon>
        <taxon>Hexapoda</taxon>
        <taxon>Insecta</taxon>
        <taxon>Pterygota</taxon>
        <taxon>Neoptera</taxon>
        <taxon>Paraneoptera</taxon>
        <taxon>Hemiptera</taxon>
        <taxon>Sternorrhyncha</taxon>
        <taxon>Psylloidea</taxon>
        <taxon>Psyllidae</taxon>
        <taxon>Psyllinae</taxon>
        <taxon>Cacopsylla</taxon>
    </lineage>
</organism>
<dbReference type="PROSITE" id="PS51192">
    <property type="entry name" value="HELICASE_ATP_BIND_1"/>
    <property type="match status" value="1"/>
</dbReference>
<evidence type="ECO:0000256" key="3">
    <source>
        <dbReference type="ARBA" id="ARBA00012552"/>
    </source>
</evidence>
<protein>
    <recommendedName>
        <fullName evidence="3">RNA helicase</fullName>
        <ecNumber evidence="3">3.6.4.13</ecNumber>
    </recommendedName>
</protein>
<reference evidence="15" key="1">
    <citation type="submission" date="2021-05" db="EMBL/GenBank/DDBJ databases">
        <authorList>
            <person name="Alioto T."/>
            <person name="Alioto T."/>
            <person name="Gomez Garrido J."/>
        </authorList>
    </citation>
    <scope>NUCLEOTIDE SEQUENCE</scope>
</reference>
<dbReference type="InterPro" id="IPR014001">
    <property type="entry name" value="Helicase_ATP-bd"/>
</dbReference>
<dbReference type="InterPro" id="IPR044445">
    <property type="entry name" value="DHX9_DSRM_1"/>
</dbReference>
<evidence type="ECO:0000259" key="14">
    <source>
        <dbReference type="PROSITE" id="PS51194"/>
    </source>
</evidence>
<dbReference type="InterPro" id="IPR007502">
    <property type="entry name" value="Helicase-assoc_dom"/>
</dbReference>
<feature type="compositionally biased region" description="Acidic residues" evidence="11">
    <location>
        <begin position="612"/>
        <end position="626"/>
    </location>
</feature>
<evidence type="ECO:0000259" key="13">
    <source>
        <dbReference type="PROSITE" id="PS51192"/>
    </source>
</evidence>
<evidence type="ECO:0000256" key="4">
    <source>
        <dbReference type="ARBA" id="ARBA00022737"/>
    </source>
</evidence>
<dbReference type="CDD" id="cd19854">
    <property type="entry name" value="DSRM_DHX9_rpt1"/>
    <property type="match status" value="1"/>
</dbReference>
<dbReference type="GO" id="GO:0040029">
    <property type="term" value="P:epigenetic regulation of gene expression"/>
    <property type="evidence" value="ECO:0007669"/>
    <property type="project" value="UniProtKB-ARBA"/>
</dbReference>
<dbReference type="FunFam" id="3.30.160.20:FF:000028">
    <property type="entry name" value="ATP-dependent RNA helicase A"/>
    <property type="match status" value="1"/>
</dbReference>
<dbReference type="GO" id="GO:0005524">
    <property type="term" value="F:ATP binding"/>
    <property type="evidence" value="ECO:0007669"/>
    <property type="project" value="UniProtKB-KW"/>
</dbReference>
<dbReference type="EC" id="3.6.4.13" evidence="3"/>
<dbReference type="InterPro" id="IPR027417">
    <property type="entry name" value="P-loop_NTPase"/>
</dbReference>
<dbReference type="SMART" id="SM00358">
    <property type="entry name" value="DSRM"/>
    <property type="match status" value="2"/>
</dbReference>
<dbReference type="InterPro" id="IPR011709">
    <property type="entry name" value="DEAD-box_helicase_OB_fold"/>
</dbReference>
<dbReference type="PROSITE" id="PS00690">
    <property type="entry name" value="DEAH_ATP_HELICASE"/>
    <property type="match status" value="1"/>
</dbReference>
<dbReference type="FunFam" id="3.30.160.20:FF:000026">
    <property type="entry name" value="ATP-dependent RNA helicase A"/>
    <property type="match status" value="1"/>
</dbReference>
<evidence type="ECO:0000256" key="5">
    <source>
        <dbReference type="ARBA" id="ARBA00022741"/>
    </source>
</evidence>
<evidence type="ECO:0000256" key="11">
    <source>
        <dbReference type="SAM" id="MobiDB-lite"/>
    </source>
</evidence>
<feature type="region of interest" description="Disordered" evidence="11">
    <location>
        <begin position="89"/>
        <end position="116"/>
    </location>
</feature>
<evidence type="ECO:0000313" key="15">
    <source>
        <dbReference type="EMBL" id="CAG6707721.1"/>
    </source>
</evidence>
<dbReference type="Gene3D" id="3.40.50.300">
    <property type="entry name" value="P-loop containing nucleotide triphosphate hydrolases"/>
    <property type="match status" value="2"/>
</dbReference>
<dbReference type="PANTHER" id="PTHR18934">
    <property type="entry name" value="ATP-DEPENDENT RNA HELICASE"/>
    <property type="match status" value="1"/>
</dbReference>
<feature type="domain" description="DRBM" evidence="12">
    <location>
        <begin position="8"/>
        <end position="76"/>
    </location>
</feature>
<dbReference type="SMART" id="SM00847">
    <property type="entry name" value="HA2"/>
    <property type="match status" value="1"/>
</dbReference>
<feature type="domain" description="Helicase C-terminal" evidence="14">
    <location>
        <begin position="655"/>
        <end position="828"/>
    </location>
</feature>
<accession>A0A8D8UIF3</accession>
<evidence type="ECO:0000256" key="8">
    <source>
        <dbReference type="ARBA" id="ARBA00022840"/>
    </source>
</evidence>
<evidence type="ECO:0000259" key="12">
    <source>
        <dbReference type="PROSITE" id="PS50137"/>
    </source>
</evidence>
<dbReference type="SMART" id="SM00490">
    <property type="entry name" value="HELICc"/>
    <property type="match status" value="1"/>
</dbReference>
<sequence>MAASGDGVVKSFFHEWCQKNSKQPEFDVRAAGPKHRQRFLCELRVGGIGYVGAGNSTNKKDAQTNAAKDFLQYLVRNGQVNQNEVPVEVSAGSAPPFGSDGNGSGGPPSGFMSSAPARPVFQAGEGPDRIGAAYRPYQDRNEGGGGGGGGGGYEKTYQDIIADQKRMEDAEDLDVNAGIHGNWTIENAKSKLHQFIQMNKIKADYKYSILASGSISQSFVCEMGFYVKQLGRNVHARETGSNKQSASKSCALSLVRQLFHLNVIEAFSGTLSRPKNDEVLKPYDVKISPELMTEVKDVLDTLGVTPIPVNEDNKEPVSLLNTQVLEDFIASKPQPASVVPWSPPQTNWNPWTACNIDEGPLATANLDQTSEDLLSDYSTRMKSDPKLQSMITERSKLPVFLKRNEIMNTINEHSVCIIRGNTGSGKTTQICQFILDEYLQTGQGAYCNIVVTQPRRISAVSVADRVANERCEEVGQSVGYSVRFESALPRPYGGIMFCTVGVLLRKLEGGLRGVSHVIVDEIHERDVNSDFIMVVLRDMIHLYPDLRLILMSATIDTSAFSKYFNDCPVLEVPGRTHPVTDHYLEDIVEMLQFIPQDNPRKRKNKGNKSRGDDDDEEDSLIEEEEDMNKKVGPEYSPQTRDSVAKLSERDISFELIESLLKYIKQQSVEGAVLVFLPGWNVIFVLLRHLSQHPIFGSSQYRLLPLHSQLPREDQRRVFESVPSGVTKIILSTNIAETSITIDDVVFVIDVCKAKMKLFTSHNNMTSYATVWASKTNLEQRKGRAGRVRPGFCFKLCSKARYQRLDEHMTPEMFRTPLHEISLSIKLLRLGSIGQFLSKAIEPPPIDAVIEAEVMLREMKCLDTNDELTPLGKILARLPLEPRLGKMLILGSIFNCGDALNIVAASASGSNEIFVTDRRLSYAQRAFAGSRYSDFVAVINAFNKWDEIRQSRGPQAEEGFCDQKQLSVPTLRVTWETKNQLTQLLMNCGFPEESFVSQFYNYTGPDEKLDTVIALLCVGLYPNVCVHQSKRKVYTTEAKNALIHKLSVNCSNMDEKFPSPFFIFGEKIRTKAVSCKQMSMVTPLHLLLFGSRKVELVDGIIRLDNWINLAMSPSDGAAIIALRPAIESLIVRAAKDPETLSDSNPLDTKVISVVRKLCEFNAGRHELEQIDTSSTVGGGRRPPREFSSSGGGSGYGGGKFARGGGYGMGGGYGGGRGGGGGGVIFSFVEVTEHVGHIPRV</sequence>
<dbReference type="EMBL" id="HBUF01344436">
    <property type="protein sequence ID" value="CAG6707721.1"/>
    <property type="molecule type" value="Transcribed_RNA"/>
</dbReference>
<keyword evidence="6" id="KW-0378">Hydrolase</keyword>
<keyword evidence="7" id="KW-0347">Helicase</keyword>
<dbReference type="Gene3D" id="1.20.120.1080">
    <property type="match status" value="1"/>
</dbReference>
<dbReference type="FunFam" id="3.40.50.300:FF:000677">
    <property type="entry name" value="ATP-dependent RNA helicase A"/>
    <property type="match status" value="1"/>
</dbReference>
<dbReference type="GO" id="GO:0003725">
    <property type="term" value="F:double-stranded RNA binding"/>
    <property type="evidence" value="ECO:0007669"/>
    <property type="project" value="InterPro"/>
</dbReference>
<dbReference type="Pfam" id="PF07717">
    <property type="entry name" value="OB_NTP_bind"/>
    <property type="match status" value="1"/>
</dbReference>
<dbReference type="EMBL" id="HBUF01344434">
    <property type="protein sequence ID" value="CAG6707713.1"/>
    <property type="molecule type" value="Transcribed_RNA"/>
</dbReference>
<dbReference type="GO" id="GO:0050684">
    <property type="term" value="P:regulation of mRNA processing"/>
    <property type="evidence" value="ECO:0007669"/>
    <property type="project" value="TreeGrafter"/>
</dbReference>
<dbReference type="Pfam" id="PF00035">
    <property type="entry name" value="dsrm"/>
    <property type="match status" value="2"/>
</dbReference>
<dbReference type="PROSITE" id="PS51194">
    <property type="entry name" value="HELICASE_CTER"/>
    <property type="match status" value="1"/>
</dbReference>
<dbReference type="GO" id="GO:1990904">
    <property type="term" value="C:ribonucleoprotein complex"/>
    <property type="evidence" value="ECO:0007669"/>
    <property type="project" value="TreeGrafter"/>
</dbReference>
<keyword evidence="8" id="KW-0067">ATP-binding</keyword>
<dbReference type="AlphaFoldDB" id="A0A8D8UIF3"/>
<dbReference type="GO" id="GO:0016887">
    <property type="term" value="F:ATP hydrolysis activity"/>
    <property type="evidence" value="ECO:0007669"/>
    <property type="project" value="TreeGrafter"/>
</dbReference>
<dbReference type="InterPro" id="IPR044446">
    <property type="entry name" value="DHX9_DSRM_2"/>
</dbReference>
<feature type="domain" description="Helicase ATP-binding" evidence="13">
    <location>
        <begin position="407"/>
        <end position="573"/>
    </location>
</feature>
<dbReference type="PROSITE" id="PS50137">
    <property type="entry name" value="DS_RBD"/>
    <property type="match status" value="2"/>
</dbReference>
<dbReference type="SUPFAM" id="SSF54768">
    <property type="entry name" value="dsRNA-binding domain-like"/>
    <property type="match status" value="2"/>
</dbReference>
<evidence type="ECO:0000256" key="7">
    <source>
        <dbReference type="ARBA" id="ARBA00022806"/>
    </source>
</evidence>
<dbReference type="SUPFAM" id="SSF52540">
    <property type="entry name" value="P-loop containing nucleoside triphosphate hydrolases"/>
    <property type="match status" value="1"/>
</dbReference>
<dbReference type="CDD" id="cd19855">
    <property type="entry name" value="DSRM_DHX9_rpt2"/>
    <property type="match status" value="1"/>
</dbReference>